<evidence type="ECO:0000256" key="6">
    <source>
        <dbReference type="ARBA" id="ARBA00023136"/>
    </source>
</evidence>
<dbReference type="Gene3D" id="3.30.1400.10">
    <property type="entry name" value="ZipA, C-terminal FtsZ-binding domain"/>
    <property type="match status" value="1"/>
</dbReference>
<organism evidence="13 14">
    <name type="scientific">Candidatus Contendibacter odensensis</name>
    <dbReference type="NCBI Taxonomy" id="1400860"/>
    <lineage>
        <taxon>Bacteria</taxon>
        <taxon>Pseudomonadati</taxon>
        <taxon>Pseudomonadota</taxon>
        <taxon>Gammaproteobacteria</taxon>
        <taxon>Candidatus Competibacteraceae</taxon>
        <taxon>Candidatus Contendibacter</taxon>
    </lineage>
</organism>
<dbReference type="PANTHER" id="PTHR38685">
    <property type="entry name" value="CELL DIVISION PROTEIN ZIPA"/>
    <property type="match status" value="1"/>
</dbReference>
<dbReference type="SUPFAM" id="SSF64383">
    <property type="entry name" value="Cell-division protein ZipA, C-terminal domain"/>
    <property type="match status" value="1"/>
</dbReference>
<accession>A0A2G6PFR0</accession>
<keyword evidence="3 8" id="KW-0132">Cell division</keyword>
<dbReference type="GO" id="GO:0032153">
    <property type="term" value="C:cell division site"/>
    <property type="evidence" value="ECO:0007669"/>
    <property type="project" value="TreeGrafter"/>
</dbReference>
<proteinExistence type="inferred from homology"/>
<evidence type="ECO:0000256" key="2">
    <source>
        <dbReference type="ARBA" id="ARBA00022519"/>
    </source>
</evidence>
<comment type="caution">
    <text evidence="13">The sequence shown here is derived from an EMBL/GenBank/DDBJ whole genome shotgun (WGS) entry which is preliminary data.</text>
</comment>
<evidence type="ECO:0000256" key="10">
    <source>
        <dbReference type="SAM" id="MobiDB-lite"/>
    </source>
</evidence>
<feature type="transmembrane region" description="Helical" evidence="11">
    <location>
        <begin position="28"/>
        <end position="47"/>
    </location>
</feature>
<evidence type="ECO:0000256" key="1">
    <source>
        <dbReference type="ARBA" id="ARBA00022475"/>
    </source>
</evidence>
<keyword evidence="1 9" id="KW-1003">Cell membrane</keyword>
<dbReference type="SMART" id="SM00771">
    <property type="entry name" value="ZipA_C"/>
    <property type="match status" value="1"/>
</dbReference>
<evidence type="ECO:0000256" key="11">
    <source>
        <dbReference type="SAM" id="Phobius"/>
    </source>
</evidence>
<evidence type="ECO:0000313" key="13">
    <source>
        <dbReference type="EMBL" id="PIE83080.1"/>
    </source>
</evidence>
<feature type="domain" description="ZipA C-terminal FtsZ-binding" evidence="12">
    <location>
        <begin position="187"/>
        <end position="321"/>
    </location>
</feature>
<evidence type="ECO:0000256" key="4">
    <source>
        <dbReference type="ARBA" id="ARBA00022692"/>
    </source>
</evidence>
<dbReference type="GO" id="GO:0005886">
    <property type="term" value="C:plasma membrane"/>
    <property type="evidence" value="ECO:0007669"/>
    <property type="project" value="UniProtKB-SubCell"/>
</dbReference>
<dbReference type="Pfam" id="PF04354">
    <property type="entry name" value="ZipA_C"/>
    <property type="match status" value="1"/>
</dbReference>
<protein>
    <recommendedName>
        <fullName evidence="8">Cell division protein ZipA</fullName>
    </recommendedName>
</protein>
<name>A0A2G6PFR0_9GAMM</name>
<evidence type="ECO:0000256" key="5">
    <source>
        <dbReference type="ARBA" id="ARBA00022989"/>
    </source>
</evidence>
<evidence type="ECO:0000256" key="9">
    <source>
        <dbReference type="RuleBase" id="RU003613"/>
    </source>
</evidence>
<keyword evidence="4 9" id="KW-0812">Transmembrane</keyword>
<comment type="subcellular location">
    <subcellularLocation>
        <location evidence="9">Cell inner membrane</location>
        <topology evidence="9">Single-pass type I membrane protein</topology>
    </subcellularLocation>
</comment>
<dbReference type="PANTHER" id="PTHR38685:SF1">
    <property type="entry name" value="CELL DIVISION PROTEIN ZIPA"/>
    <property type="match status" value="1"/>
</dbReference>
<keyword evidence="5 11" id="KW-1133">Transmembrane helix</keyword>
<evidence type="ECO:0000313" key="14">
    <source>
        <dbReference type="Proteomes" id="UP000229278"/>
    </source>
</evidence>
<evidence type="ECO:0000259" key="12">
    <source>
        <dbReference type="SMART" id="SM00771"/>
    </source>
</evidence>
<keyword evidence="2 9" id="KW-0997">Cell inner membrane</keyword>
<reference evidence="13 14" key="1">
    <citation type="submission" date="2017-10" db="EMBL/GenBank/DDBJ databases">
        <title>Novel microbial diversity and functional potential in the marine mammal oral microbiome.</title>
        <authorList>
            <person name="Dudek N.K."/>
            <person name="Sun C.L."/>
            <person name="Burstein D."/>
            <person name="Kantor R.S."/>
            <person name="Aliaga Goltsman D.S."/>
            <person name="Bik E.M."/>
            <person name="Thomas B.C."/>
            <person name="Banfield J.F."/>
            <person name="Relman D.A."/>
        </authorList>
    </citation>
    <scope>NUCLEOTIDE SEQUENCE [LARGE SCALE GENOMIC DNA]</scope>
    <source>
        <strain evidence="13">DOLJORAL78_50_517</strain>
    </source>
</reference>
<feature type="region of interest" description="Disordered" evidence="10">
    <location>
        <begin position="158"/>
        <end position="185"/>
    </location>
</feature>
<sequence length="336" mass="37199">MTAGWQFDYDAHDRPEVFTLMELDKTQLQWVLAGAGFVVVALIFLWGNRDRLRKRRRQPSLGNEPVFGDPGSSPPESTSEDVYEFGGRIITPDSPLAKDALVDVEIRPFERENDSRSFKLPDDSHVTEAGNTLATEQAHDNIADQHVSIDESVEPLEALPEKNDSVDESVSSTEQAGLRSEKPAPPPQMTVVLTIVAPQGSMFLGPEILVAAENAQLSFSDSTNGLFARLENEGVTEGSSPIFSMAHLHNPGIFDLQTLDSLATPGLLLFMQLPGALEEMKALDLFTHTADQIAIDLGGTVCDERRHQMTRQAWLHLRGKVADLSRRRRMWIQTSQ</sequence>
<dbReference type="EMBL" id="PDTV01000007">
    <property type="protein sequence ID" value="PIE83080.1"/>
    <property type="molecule type" value="Genomic_DNA"/>
</dbReference>
<dbReference type="InterPro" id="IPR036765">
    <property type="entry name" value="ZipA_FtsZ-bd_C_sf"/>
</dbReference>
<keyword evidence="6 9" id="KW-0472">Membrane</keyword>
<evidence type="ECO:0000256" key="3">
    <source>
        <dbReference type="ARBA" id="ARBA00022618"/>
    </source>
</evidence>
<dbReference type="GO" id="GO:0000917">
    <property type="term" value="P:division septum assembly"/>
    <property type="evidence" value="ECO:0007669"/>
    <property type="project" value="TreeGrafter"/>
</dbReference>
<dbReference type="InterPro" id="IPR007449">
    <property type="entry name" value="ZipA_FtsZ-bd_C"/>
</dbReference>
<dbReference type="InterPro" id="IPR011919">
    <property type="entry name" value="Cell_div_ZipA"/>
</dbReference>
<feature type="region of interest" description="Disordered" evidence="10">
    <location>
        <begin position="57"/>
        <end position="81"/>
    </location>
</feature>
<comment type="function">
    <text evidence="8">Essential cell division protein that stabilizes the FtsZ protofilaments by cross-linking them and that serves as a cytoplasmic membrane anchor for the Z ring. Also required for the recruitment to the septal ring of downstream cell division proteins.</text>
</comment>
<dbReference type="AlphaFoldDB" id="A0A2G6PFR0"/>
<evidence type="ECO:0000256" key="7">
    <source>
        <dbReference type="ARBA" id="ARBA00023306"/>
    </source>
</evidence>
<keyword evidence="7 8" id="KW-0131">Cell cycle</keyword>
<comment type="similarity">
    <text evidence="8">Belongs to the ZipA family.</text>
</comment>
<evidence type="ECO:0000256" key="8">
    <source>
        <dbReference type="RuleBase" id="RU003612"/>
    </source>
</evidence>
<gene>
    <name evidence="13" type="ORF">CSA09_03135</name>
</gene>
<dbReference type="Proteomes" id="UP000229278">
    <property type="component" value="Unassembled WGS sequence"/>
</dbReference>